<comment type="caution">
    <text evidence="1">The sequence shown here is derived from an EMBL/GenBank/DDBJ whole genome shotgun (WGS) entry which is preliminary data.</text>
</comment>
<reference evidence="1 2" key="1">
    <citation type="submission" date="2020-06" db="EMBL/GenBank/DDBJ databases">
        <authorList>
            <person name="Criscuolo A."/>
        </authorList>
    </citation>
    <scope>NUCLEOTIDE SEQUENCE [LARGE SCALE GENOMIC DNA]</scope>
    <source>
        <strain evidence="2">CIP 110025</strain>
    </source>
</reference>
<gene>
    <name evidence="1" type="ORF">FLACHUCJ7_03770</name>
</gene>
<dbReference type="EMBL" id="CAIJDO010000222">
    <property type="protein sequence ID" value="CAD0008419.1"/>
    <property type="molecule type" value="Genomic_DNA"/>
</dbReference>
<protein>
    <submittedName>
        <fullName evidence="1">Uncharacterized protein</fullName>
    </submittedName>
</protein>
<organism evidence="1 2">
    <name type="scientific">Flavobacterium chungangense</name>
    <dbReference type="NCBI Taxonomy" id="554283"/>
    <lineage>
        <taxon>Bacteria</taxon>
        <taxon>Pseudomonadati</taxon>
        <taxon>Bacteroidota</taxon>
        <taxon>Flavobacteriia</taxon>
        <taxon>Flavobacteriales</taxon>
        <taxon>Flavobacteriaceae</taxon>
        <taxon>Flavobacterium</taxon>
    </lineage>
</organism>
<sequence>MKAFKVKENTNENYDLLKKLEDIVPIKSCVNPDQTGIYQIDDNGAVFSIKSERGLILDNNFLNTSLEDTNDLFNELLDIAEECNK</sequence>
<dbReference type="AlphaFoldDB" id="A0A6V6Z9U8"/>
<dbReference type="Proteomes" id="UP000556700">
    <property type="component" value="Unassembled WGS sequence"/>
</dbReference>
<name>A0A6V6Z9U8_9FLAO</name>
<accession>A0A6V6Z9U8</accession>
<evidence type="ECO:0000313" key="1">
    <source>
        <dbReference type="EMBL" id="CAD0008419.1"/>
    </source>
</evidence>
<proteinExistence type="predicted"/>
<evidence type="ECO:0000313" key="2">
    <source>
        <dbReference type="Proteomes" id="UP000556700"/>
    </source>
</evidence>
<keyword evidence="2" id="KW-1185">Reference proteome</keyword>